<feature type="chain" id="PRO_5030038314" evidence="1">
    <location>
        <begin position="23"/>
        <end position="314"/>
    </location>
</feature>
<accession>A0A1Y6HRQ5</accession>
<dbReference type="AlphaFoldDB" id="A0A1Y6HRQ5"/>
<dbReference type="eggNOG" id="COG3667">
    <property type="taxonomic scope" value="Bacteria"/>
</dbReference>
<reference evidence="2 4" key="2">
    <citation type="submission" date="2017-05" db="EMBL/GenBank/DDBJ databases">
        <authorList>
            <person name="Blom J."/>
        </authorList>
    </citation>
    <scope>NUCLEOTIDE SEQUENCE [LARGE SCALE GENOMIC DNA]</scope>
    <source>
        <strain evidence="2">PD885</strain>
    </source>
</reference>
<dbReference type="GO" id="GO:0005507">
    <property type="term" value="F:copper ion binding"/>
    <property type="evidence" value="ECO:0007669"/>
    <property type="project" value="InterPro"/>
</dbReference>
<reference evidence="3 5" key="1">
    <citation type="submission" date="2017-05" db="EMBL/GenBank/DDBJ databases">
        <authorList>
            <person name="Song R."/>
            <person name="Chenine A.L."/>
            <person name="Ruprecht R.M."/>
        </authorList>
    </citation>
    <scope>NUCLEOTIDE SEQUENCE [LARGE SCALE GENOMIC DNA]</scope>
    <source>
        <strain evidence="3">PD5205</strain>
    </source>
</reference>
<protein>
    <submittedName>
        <fullName evidence="3">Copper resistance protein B</fullName>
    </submittedName>
</protein>
<dbReference type="Proteomes" id="UP000195877">
    <property type="component" value="Chromosome 1"/>
</dbReference>
<keyword evidence="4" id="KW-1185">Reference proteome</keyword>
<evidence type="ECO:0000256" key="1">
    <source>
        <dbReference type="SAM" id="SignalP"/>
    </source>
</evidence>
<dbReference type="RefSeq" id="WP_002814074.1">
    <property type="nucleotide sequence ID" value="NZ_CP016830.1"/>
</dbReference>
<feature type="signal peptide" evidence="1">
    <location>
        <begin position="1"/>
        <end position="22"/>
    </location>
</feature>
<name>A0A1Y6HRQ5_9XANT</name>
<dbReference type="Proteomes" id="UP000195953">
    <property type="component" value="Chromosome 1"/>
</dbReference>
<dbReference type="GO" id="GO:0006878">
    <property type="term" value="P:intracellular copper ion homeostasis"/>
    <property type="evidence" value="ECO:0007669"/>
    <property type="project" value="InterPro"/>
</dbReference>
<evidence type="ECO:0000313" key="5">
    <source>
        <dbReference type="Proteomes" id="UP000195953"/>
    </source>
</evidence>
<evidence type="ECO:0000313" key="3">
    <source>
        <dbReference type="EMBL" id="SMR04532.1"/>
    </source>
</evidence>
<evidence type="ECO:0000313" key="4">
    <source>
        <dbReference type="Proteomes" id="UP000195877"/>
    </source>
</evidence>
<dbReference type="InterPro" id="IPR007939">
    <property type="entry name" value="Cu-R_B_prcur"/>
</dbReference>
<dbReference type="EMBL" id="LT853885">
    <property type="protein sequence ID" value="SMR04532.1"/>
    <property type="molecule type" value="Genomic_DNA"/>
</dbReference>
<dbReference type="OrthoDB" id="9778934at2"/>
<dbReference type="Pfam" id="PF05275">
    <property type="entry name" value="CopB"/>
    <property type="match status" value="1"/>
</dbReference>
<dbReference type="GO" id="GO:0009279">
    <property type="term" value="C:cell outer membrane"/>
    <property type="evidence" value="ECO:0007669"/>
    <property type="project" value="InterPro"/>
</dbReference>
<keyword evidence="1" id="KW-0732">Signal</keyword>
<gene>
    <name evidence="3" type="primary">copB</name>
    <name evidence="3" type="ORF">PD5205_03254</name>
    <name evidence="2" type="ORF">PD885_00741</name>
</gene>
<sequence>MSALRTQHVLLVALLVSASSGAQEHVHEAMDASAHDDHGHAMDHGAMDRAPMEHMKMDRALPAKAQIQPPASPTNTSLPREPLPTPTAEDIAAAFAPLQHHAMHSTSINHYVLLDRLEAFGTDRGSGQEWEARAWIGGDIDRLWLRSEGERQAGRAQPAAVEAFYGHAISPWWDLLMGARQEIGAGKHRSWAALGLQGLTPYKVETEATLYIGSGRRAAVRLEGEYEVLFTNRLILQPHVEANIALTDDDRRGVGSGLQQVEAGIRLRYEVTRRFAPYLGWVHSRRFGDTAQRALMDDEPPRDSRFVTGLRIWF</sequence>
<dbReference type="EMBL" id="LT853882">
    <property type="protein sequence ID" value="SMQ98004.1"/>
    <property type="molecule type" value="Genomic_DNA"/>
</dbReference>
<dbReference type="KEGG" id="xfr:BER92_15835"/>
<organism evidence="3 5">
    <name type="scientific">Xanthomonas fragariae</name>
    <dbReference type="NCBI Taxonomy" id="48664"/>
    <lineage>
        <taxon>Bacteria</taxon>
        <taxon>Pseudomonadati</taxon>
        <taxon>Pseudomonadota</taxon>
        <taxon>Gammaproteobacteria</taxon>
        <taxon>Lysobacterales</taxon>
        <taxon>Lysobacteraceae</taxon>
        <taxon>Xanthomonas</taxon>
    </lineage>
</organism>
<dbReference type="GeneID" id="61893173"/>
<proteinExistence type="predicted"/>
<dbReference type="STRING" id="48664.BER92_15835"/>
<evidence type="ECO:0000313" key="2">
    <source>
        <dbReference type="EMBL" id="SMQ98004.1"/>
    </source>
</evidence>